<sequence>MAGGDVAGGGFGEEGLVGHVRPGVDDGDGRLSVTHLLQNASSRVQAYVPTAYYEDPGTLRGAHAIEYPPASGGSFVRPFTRTYGVCVTLPGPRDRGHGARRFRPGAETPRQDRVSCRSDSPERSRDPLPGPFPGPLHNPLLNTFKRQLSPQKGQRNGFRRPGGANLL</sequence>
<protein>
    <submittedName>
        <fullName evidence="2">Uncharacterized protein</fullName>
    </submittedName>
</protein>
<organism evidence="2 3">
    <name type="scientific">Streptomyces fumanus</name>
    <dbReference type="NCBI Taxonomy" id="67302"/>
    <lineage>
        <taxon>Bacteria</taxon>
        <taxon>Bacillati</taxon>
        <taxon>Actinomycetota</taxon>
        <taxon>Actinomycetes</taxon>
        <taxon>Kitasatosporales</taxon>
        <taxon>Streptomycetaceae</taxon>
        <taxon>Streptomyces</taxon>
    </lineage>
</organism>
<reference evidence="2" key="1">
    <citation type="journal article" date="2014" name="Int. J. Syst. Evol. Microbiol.">
        <title>Complete genome sequence of Corynebacterium casei LMG S-19264T (=DSM 44701T), isolated from a smear-ripened cheese.</title>
        <authorList>
            <consortium name="US DOE Joint Genome Institute (JGI-PGF)"/>
            <person name="Walter F."/>
            <person name="Albersmeier A."/>
            <person name="Kalinowski J."/>
            <person name="Ruckert C."/>
        </authorList>
    </citation>
    <scope>NUCLEOTIDE SEQUENCE</scope>
    <source>
        <strain evidence="2">JCM 4477</strain>
    </source>
</reference>
<evidence type="ECO:0000313" key="2">
    <source>
        <dbReference type="EMBL" id="GHF05040.1"/>
    </source>
</evidence>
<proteinExistence type="predicted"/>
<gene>
    <name evidence="2" type="ORF">GCM10018772_32850</name>
</gene>
<dbReference type="AlphaFoldDB" id="A0A919E277"/>
<feature type="region of interest" description="Disordered" evidence="1">
    <location>
        <begin position="148"/>
        <end position="167"/>
    </location>
</feature>
<feature type="compositionally biased region" description="Basic and acidic residues" evidence="1">
    <location>
        <begin position="109"/>
        <end position="126"/>
    </location>
</feature>
<comment type="caution">
    <text evidence="2">The sequence shown here is derived from an EMBL/GenBank/DDBJ whole genome shotgun (WGS) entry which is preliminary data.</text>
</comment>
<name>A0A919E277_9ACTN</name>
<dbReference type="Proteomes" id="UP000630718">
    <property type="component" value="Unassembled WGS sequence"/>
</dbReference>
<keyword evidence="3" id="KW-1185">Reference proteome</keyword>
<evidence type="ECO:0000313" key="3">
    <source>
        <dbReference type="Proteomes" id="UP000630718"/>
    </source>
</evidence>
<dbReference type="EMBL" id="BNBI01000006">
    <property type="protein sequence ID" value="GHF05040.1"/>
    <property type="molecule type" value="Genomic_DNA"/>
</dbReference>
<accession>A0A919E277</accession>
<feature type="region of interest" description="Disordered" evidence="1">
    <location>
        <begin position="90"/>
        <end position="141"/>
    </location>
</feature>
<evidence type="ECO:0000256" key="1">
    <source>
        <dbReference type="SAM" id="MobiDB-lite"/>
    </source>
</evidence>
<reference evidence="2" key="2">
    <citation type="submission" date="2020-09" db="EMBL/GenBank/DDBJ databases">
        <authorList>
            <person name="Sun Q."/>
            <person name="Ohkuma M."/>
        </authorList>
    </citation>
    <scope>NUCLEOTIDE SEQUENCE</scope>
    <source>
        <strain evidence="2">JCM 4477</strain>
    </source>
</reference>